<dbReference type="Proteomes" id="UP000549394">
    <property type="component" value="Unassembled WGS sequence"/>
</dbReference>
<gene>
    <name evidence="2" type="ORF">DGYR_LOCUS9758</name>
</gene>
<dbReference type="PANTHER" id="PTHR21532:SF0">
    <property type="entry name" value="CILIA- AND FLAGELLA-ASSOCIATED PROTEIN 36"/>
    <property type="match status" value="1"/>
</dbReference>
<name>A0A7I8VZW3_9ANNE</name>
<sequence length="281" mass="30527">MAANDFRVFANVITRHNIVAQQQVLFLLIKKLGRLPDSMTPQDVAAVAEAAPSLDPEDEKLLKEIVKKSLEEEIKKEEAKESVQHATFAKEEAAVLENRKAELEQDFIKMGLEDKGSAMPSKPSSKAPEPAKARGSSSKGRPQGQPESGNAKNLPKVGSGITPITGAQAASSWLAAAKSENTGPSNTMALLQQMKKMSPDELAKRQAFLNSQRDKLLAMKKAKREEKLADESTARARPTSARVARNAANPTLAADPEDEKKMAMRRAIANKLKQEVIGKHS</sequence>
<feature type="compositionally biased region" description="Polar residues" evidence="1">
    <location>
        <begin position="135"/>
        <end position="151"/>
    </location>
</feature>
<evidence type="ECO:0000256" key="1">
    <source>
        <dbReference type="SAM" id="MobiDB-lite"/>
    </source>
</evidence>
<feature type="region of interest" description="Disordered" evidence="1">
    <location>
        <begin position="220"/>
        <end position="261"/>
    </location>
</feature>
<proteinExistence type="predicted"/>
<dbReference type="InterPro" id="IPR038888">
    <property type="entry name" value="CFAP36"/>
</dbReference>
<dbReference type="EMBL" id="CAJFCJ010000015">
    <property type="protein sequence ID" value="CAD5121861.1"/>
    <property type="molecule type" value="Genomic_DNA"/>
</dbReference>
<dbReference type="AlphaFoldDB" id="A0A7I8VZW3"/>
<accession>A0A7I8VZW3</accession>
<protein>
    <submittedName>
        <fullName evidence="2">DgyrCDS10326</fullName>
    </submittedName>
</protein>
<evidence type="ECO:0000313" key="3">
    <source>
        <dbReference type="Proteomes" id="UP000549394"/>
    </source>
</evidence>
<dbReference type="PANTHER" id="PTHR21532">
    <property type="entry name" value="PHOSPHODIESTERASE HL"/>
    <property type="match status" value="1"/>
</dbReference>
<dbReference type="GO" id="GO:0005930">
    <property type="term" value="C:axoneme"/>
    <property type="evidence" value="ECO:0007669"/>
    <property type="project" value="TreeGrafter"/>
</dbReference>
<feature type="compositionally biased region" description="Basic and acidic residues" evidence="1">
    <location>
        <begin position="220"/>
        <end position="234"/>
    </location>
</feature>
<dbReference type="OrthoDB" id="272687at2759"/>
<comment type="caution">
    <text evidence="2">The sequence shown here is derived from an EMBL/GenBank/DDBJ whole genome shotgun (WGS) entry which is preliminary data.</text>
</comment>
<dbReference type="GO" id="GO:0097546">
    <property type="term" value="C:ciliary base"/>
    <property type="evidence" value="ECO:0007669"/>
    <property type="project" value="TreeGrafter"/>
</dbReference>
<organism evidence="2 3">
    <name type="scientific">Dimorphilus gyrociliatus</name>
    <dbReference type="NCBI Taxonomy" id="2664684"/>
    <lineage>
        <taxon>Eukaryota</taxon>
        <taxon>Metazoa</taxon>
        <taxon>Spiralia</taxon>
        <taxon>Lophotrochozoa</taxon>
        <taxon>Annelida</taxon>
        <taxon>Polychaeta</taxon>
        <taxon>Polychaeta incertae sedis</taxon>
        <taxon>Dinophilidae</taxon>
        <taxon>Dimorphilus</taxon>
    </lineage>
</organism>
<keyword evidence="3" id="KW-1185">Reference proteome</keyword>
<reference evidence="2 3" key="1">
    <citation type="submission" date="2020-08" db="EMBL/GenBank/DDBJ databases">
        <authorList>
            <person name="Hejnol A."/>
        </authorList>
    </citation>
    <scope>NUCLEOTIDE SEQUENCE [LARGE SCALE GENOMIC DNA]</scope>
</reference>
<feature type="compositionally biased region" description="Low complexity" evidence="1">
    <location>
        <begin position="117"/>
        <end position="130"/>
    </location>
</feature>
<evidence type="ECO:0000313" key="2">
    <source>
        <dbReference type="EMBL" id="CAD5121861.1"/>
    </source>
</evidence>
<feature type="region of interest" description="Disordered" evidence="1">
    <location>
        <begin position="114"/>
        <end position="163"/>
    </location>
</feature>